<dbReference type="PANTHER" id="PTHR42714">
    <property type="entry name" value="TRNA MODIFICATION GTPASE GTPBP3"/>
    <property type="match status" value="1"/>
</dbReference>
<dbReference type="Gene3D" id="3.30.1360.120">
    <property type="entry name" value="Probable tRNA modification gtpase trme, domain 1"/>
    <property type="match status" value="1"/>
</dbReference>
<name>A0ABT4LJA6_9PROT</name>
<gene>
    <name evidence="6 9" type="primary">mnmE</name>
    <name evidence="6" type="synonym">trmE</name>
    <name evidence="9" type="ORF">O4H49_10325</name>
</gene>
<keyword evidence="10" id="KW-1185">Reference proteome</keyword>
<evidence type="ECO:0000259" key="8">
    <source>
        <dbReference type="PROSITE" id="PS51709"/>
    </source>
</evidence>
<dbReference type="Gene3D" id="3.40.50.300">
    <property type="entry name" value="P-loop containing nucleotide triphosphate hydrolases"/>
    <property type="match status" value="1"/>
</dbReference>
<evidence type="ECO:0000256" key="7">
    <source>
        <dbReference type="RuleBase" id="RU003313"/>
    </source>
</evidence>
<comment type="similarity">
    <text evidence="1 6 7">Belongs to the TRAFAC class TrmE-Era-EngA-EngB-Septin-like GTPase superfamily. TrmE GTPase family.</text>
</comment>
<keyword evidence="3 6" id="KW-0547">Nucleotide-binding</keyword>
<organism evidence="9 10">
    <name type="scientific">Kiloniella laminariae</name>
    <dbReference type="NCBI Taxonomy" id="454162"/>
    <lineage>
        <taxon>Bacteria</taxon>
        <taxon>Pseudomonadati</taxon>
        <taxon>Pseudomonadota</taxon>
        <taxon>Alphaproteobacteria</taxon>
        <taxon>Rhodospirillales</taxon>
        <taxon>Kiloniellaceae</taxon>
        <taxon>Kiloniella</taxon>
    </lineage>
</organism>
<evidence type="ECO:0000256" key="5">
    <source>
        <dbReference type="ARBA" id="ARBA00023134"/>
    </source>
</evidence>
<keyword evidence="6" id="KW-0460">Magnesium</keyword>
<comment type="caution">
    <text evidence="9">The sequence shown here is derived from an EMBL/GenBank/DDBJ whole genome shotgun (WGS) entry which is preliminary data.</text>
</comment>
<accession>A0ABT4LJA6</accession>
<dbReference type="CDD" id="cd04164">
    <property type="entry name" value="trmE"/>
    <property type="match status" value="1"/>
</dbReference>
<keyword evidence="5 6" id="KW-0342">GTP-binding</keyword>
<evidence type="ECO:0000256" key="6">
    <source>
        <dbReference type="HAMAP-Rule" id="MF_00379"/>
    </source>
</evidence>
<dbReference type="InterPro" id="IPR018948">
    <property type="entry name" value="GTP-bd_TrmE_N"/>
</dbReference>
<dbReference type="HAMAP" id="MF_00379">
    <property type="entry name" value="GTPase_MnmE"/>
    <property type="match status" value="1"/>
</dbReference>
<feature type="binding site" evidence="6">
    <location>
        <position position="230"/>
    </location>
    <ligand>
        <name>Mg(2+)</name>
        <dbReference type="ChEBI" id="CHEBI:18420"/>
    </ligand>
</feature>
<evidence type="ECO:0000256" key="2">
    <source>
        <dbReference type="ARBA" id="ARBA00022694"/>
    </source>
</evidence>
<feature type="binding site" evidence="6">
    <location>
        <begin position="245"/>
        <end position="251"/>
    </location>
    <ligand>
        <name>GTP</name>
        <dbReference type="ChEBI" id="CHEBI:37565"/>
    </ligand>
</feature>
<evidence type="ECO:0000313" key="10">
    <source>
        <dbReference type="Proteomes" id="UP001069802"/>
    </source>
</evidence>
<dbReference type="Pfam" id="PF10396">
    <property type="entry name" value="TrmE_N"/>
    <property type="match status" value="1"/>
</dbReference>
<feature type="binding site" evidence="6">
    <location>
        <position position="247"/>
    </location>
    <ligand>
        <name>K(+)</name>
        <dbReference type="ChEBI" id="CHEBI:29103"/>
    </ligand>
</feature>
<dbReference type="Proteomes" id="UP001069802">
    <property type="component" value="Unassembled WGS sequence"/>
</dbReference>
<sequence>MASDTIYALSTAPGQAGVAVIRISGRNAGTLWGKMTARQPEPRIATLLKLSDPTDGSEIDRCLALWFPAPASFTGEDVVELHLHGGRAVVNGAISALAKLPEFRPAEAGEFTRRAFANDKLDLTEVEGLSDLIAAETEAQRKQAIRQMDGELSRLIGNWREKLIRTLAYLEAEIDFPDEELDEGISDQVKNNILVLQSEINQHLDDGHRFERLRDGFSIAIIGPPNAGKSSLLNALARREVAIVSDIAGTTRDIIEVHLDLAGYPVTLADTAGLRELEEANDNNVELEGMRRARTKAEAADFKLAVFDLAASQKPDLETLDLLKRGDSLVVLNKADKSDQAISTLASELSEFEIQKISAKTGTGIDALIKRLTDEVVSKLGTTGSSVGITRERHRKALIDTLDALSRSLLAPLPELAAEDLRLATRYLGRITGKVDVEDLLDVIFRDFCIGK</sequence>
<evidence type="ECO:0000256" key="4">
    <source>
        <dbReference type="ARBA" id="ARBA00022958"/>
    </source>
</evidence>
<feature type="binding site" evidence="6">
    <location>
        <position position="251"/>
    </location>
    <ligand>
        <name>Mg(2+)</name>
        <dbReference type="ChEBI" id="CHEBI:18420"/>
    </ligand>
</feature>
<dbReference type="NCBIfam" id="TIGR00231">
    <property type="entry name" value="small_GTP"/>
    <property type="match status" value="1"/>
</dbReference>
<feature type="binding site" evidence="6">
    <location>
        <position position="250"/>
    </location>
    <ligand>
        <name>K(+)</name>
        <dbReference type="ChEBI" id="CHEBI:29103"/>
    </ligand>
</feature>
<feature type="binding site" evidence="6">
    <location>
        <position position="226"/>
    </location>
    <ligand>
        <name>K(+)</name>
        <dbReference type="ChEBI" id="CHEBI:29103"/>
    </ligand>
</feature>
<keyword evidence="2 6" id="KW-0819">tRNA processing</keyword>
<comment type="function">
    <text evidence="6">Exhibits a very high intrinsic GTPase hydrolysis rate. Involved in the addition of a carboxymethylaminomethyl (cmnm) group at the wobble position (U34) of certain tRNAs, forming tRNA-cmnm(5)s(2)U34.</text>
</comment>
<dbReference type="InterPro" id="IPR004520">
    <property type="entry name" value="GTPase_MnmE"/>
</dbReference>
<dbReference type="Pfam" id="PF01926">
    <property type="entry name" value="MMR_HSR1"/>
    <property type="match status" value="1"/>
</dbReference>
<dbReference type="InterPro" id="IPR005225">
    <property type="entry name" value="Small_GTP-bd"/>
</dbReference>
<dbReference type="InterPro" id="IPR027368">
    <property type="entry name" value="MnmE_dom2"/>
</dbReference>
<keyword evidence="6" id="KW-0479">Metal-binding</keyword>
<evidence type="ECO:0000256" key="1">
    <source>
        <dbReference type="ARBA" id="ARBA00011043"/>
    </source>
</evidence>
<dbReference type="InterPro" id="IPR027266">
    <property type="entry name" value="TrmE/GcvT-like"/>
</dbReference>
<keyword evidence="6 9" id="KW-0378">Hydrolase</keyword>
<protein>
    <recommendedName>
        <fullName evidence="6">tRNA modification GTPase MnmE</fullName>
        <ecNumber evidence="6">3.6.-.-</ecNumber>
    </recommendedName>
</protein>
<feature type="binding site" evidence="6">
    <location>
        <position position="452"/>
    </location>
    <ligand>
        <name>(6S)-5-formyl-5,6,7,8-tetrahydrofolate</name>
        <dbReference type="ChEBI" id="CHEBI:57457"/>
    </ligand>
</feature>
<dbReference type="GO" id="GO:0016787">
    <property type="term" value="F:hydrolase activity"/>
    <property type="evidence" value="ECO:0007669"/>
    <property type="project" value="UniProtKB-KW"/>
</dbReference>
<dbReference type="RefSeq" id="WP_269423349.1">
    <property type="nucleotide sequence ID" value="NZ_JAPWGY010000003.1"/>
</dbReference>
<dbReference type="InterPro" id="IPR006073">
    <property type="entry name" value="GTP-bd"/>
</dbReference>
<dbReference type="EMBL" id="JAPWGY010000003">
    <property type="protein sequence ID" value="MCZ4281174.1"/>
    <property type="molecule type" value="Genomic_DNA"/>
</dbReference>
<dbReference type="PANTHER" id="PTHR42714:SF2">
    <property type="entry name" value="TRNA MODIFICATION GTPASE GTPBP3, MITOCHONDRIAL"/>
    <property type="match status" value="1"/>
</dbReference>
<proteinExistence type="inferred from homology"/>
<feature type="binding site" evidence="6">
    <location>
        <position position="120"/>
    </location>
    <ligand>
        <name>(6S)-5-formyl-5,6,7,8-tetrahydrofolate</name>
        <dbReference type="ChEBI" id="CHEBI:57457"/>
    </ligand>
</feature>
<dbReference type="SUPFAM" id="SSF52540">
    <property type="entry name" value="P-loop containing nucleoside triphosphate hydrolases"/>
    <property type="match status" value="1"/>
</dbReference>
<feature type="binding site" evidence="6">
    <location>
        <begin position="226"/>
        <end position="231"/>
    </location>
    <ligand>
        <name>GTP</name>
        <dbReference type="ChEBI" id="CHEBI:37565"/>
    </ligand>
</feature>
<dbReference type="Gene3D" id="1.20.120.430">
    <property type="entry name" value="tRNA modification GTPase MnmE domain 2"/>
    <property type="match status" value="1"/>
</dbReference>
<dbReference type="PROSITE" id="PS51709">
    <property type="entry name" value="G_TRME"/>
    <property type="match status" value="1"/>
</dbReference>
<dbReference type="Pfam" id="PF12631">
    <property type="entry name" value="MnmE_helical"/>
    <property type="match status" value="1"/>
</dbReference>
<evidence type="ECO:0000313" key="9">
    <source>
        <dbReference type="EMBL" id="MCZ4281174.1"/>
    </source>
</evidence>
<feature type="domain" description="TrmE-type G" evidence="8">
    <location>
        <begin position="216"/>
        <end position="377"/>
    </location>
</feature>
<dbReference type="SUPFAM" id="SSF116878">
    <property type="entry name" value="TrmE connector domain"/>
    <property type="match status" value="1"/>
</dbReference>
<dbReference type="NCBIfam" id="TIGR00450">
    <property type="entry name" value="mnmE_trmE_thdF"/>
    <property type="match status" value="1"/>
</dbReference>
<reference evidence="9" key="1">
    <citation type="submission" date="2022-12" db="EMBL/GenBank/DDBJ databases">
        <title>Bacterial isolates from different developmental stages of Nematostella vectensis.</title>
        <authorList>
            <person name="Fraune S."/>
        </authorList>
    </citation>
    <scope>NUCLEOTIDE SEQUENCE</scope>
    <source>
        <strain evidence="9">G21630-S1</strain>
    </source>
</reference>
<evidence type="ECO:0000256" key="3">
    <source>
        <dbReference type="ARBA" id="ARBA00022741"/>
    </source>
</evidence>
<dbReference type="InterPro" id="IPR025867">
    <property type="entry name" value="MnmE_helical"/>
</dbReference>
<dbReference type="PRINTS" id="PR00449">
    <property type="entry name" value="RASTRNSFRMNG"/>
</dbReference>
<feature type="binding site" evidence="6">
    <location>
        <position position="245"/>
    </location>
    <ligand>
        <name>K(+)</name>
        <dbReference type="ChEBI" id="CHEBI:29103"/>
    </ligand>
</feature>
<dbReference type="CDD" id="cd14858">
    <property type="entry name" value="TrmE_N"/>
    <property type="match status" value="1"/>
</dbReference>
<keyword evidence="4 6" id="KW-0630">Potassium</keyword>
<comment type="subunit">
    <text evidence="6">Homodimer. Heterotetramer of two MnmE and two MnmG subunits.</text>
</comment>
<feature type="binding site" evidence="6">
    <location>
        <begin position="333"/>
        <end position="336"/>
    </location>
    <ligand>
        <name>GTP</name>
        <dbReference type="ChEBI" id="CHEBI:37565"/>
    </ligand>
</feature>
<comment type="cofactor">
    <cofactor evidence="6">
        <name>K(+)</name>
        <dbReference type="ChEBI" id="CHEBI:29103"/>
    </cofactor>
    <text evidence="6">Binds 1 potassium ion per subunit.</text>
</comment>
<feature type="binding site" evidence="6">
    <location>
        <position position="22"/>
    </location>
    <ligand>
        <name>(6S)-5-formyl-5,6,7,8-tetrahydrofolate</name>
        <dbReference type="ChEBI" id="CHEBI:57457"/>
    </ligand>
</feature>
<keyword evidence="6" id="KW-0963">Cytoplasm</keyword>
<feature type="binding site" evidence="6">
    <location>
        <begin position="270"/>
        <end position="273"/>
    </location>
    <ligand>
        <name>GTP</name>
        <dbReference type="ChEBI" id="CHEBI:37565"/>
    </ligand>
</feature>
<comment type="subcellular location">
    <subcellularLocation>
        <location evidence="6">Cytoplasm</location>
    </subcellularLocation>
</comment>
<dbReference type="InterPro" id="IPR027417">
    <property type="entry name" value="P-loop_NTPase"/>
</dbReference>
<dbReference type="InterPro" id="IPR031168">
    <property type="entry name" value="G_TrmE"/>
</dbReference>
<dbReference type="NCBIfam" id="NF003661">
    <property type="entry name" value="PRK05291.1-3"/>
    <property type="match status" value="1"/>
</dbReference>
<dbReference type="EC" id="3.6.-.-" evidence="6"/>
<comment type="caution">
    <text evidence="6">Lacks conserved residue(s) required for the propagation of feature annotation.</text>
</comment>
<feature type="binding site" evidence="6">
    <location>
        <position position="80"/>
    </location>
    <ligand>
        <name>(6S)-5-formyl-5,6,7,8-tetrahydrofolate</name>
        <dbReference type="ChEBI" id="CHEBI:57457"/>
    </ligand>
</feature>